<dbReference type="Pfam" id="PF00583">
    <property type="entry name" value="Acetyltransf_1"/>
    <property type="match status" value="1"/>
</dbReference>
<dbReference type="SUPFAM" id="SSF55729">
    <property type="entry name" value="Acyl-CoA N-acyltransferases (Nat)"/>
    <property type="match status" value="1"/>
</dbReference>
<keyword evidence="1 4" id="KW-0808">Transferase</keyword>
<dbReference type="RefSeq" id="WP_161434274.1">
    <property type="nucleotide sequence ID" value="NZ_WXYO01000002.1"/>
</dbReference>
<evidence type="ECO:0000256" key="1">
    <source>
        <dbReference type="ARBA" id="ARBA00022679"/>
    </source>
</evidence>
<organism evidence="4 5">
    <name type="scientific">Poritiphilus flavus</name>
    <dbReference type="NCBI Taxonomy" id="2697053"/>
    <lineage>
        <taxon>Bacteria</taxon>
        <taxon>Pseudomonadati</taxon>
        <taxon>Bacteroidota</taxon>
        <taxon>Flavobacteriia</taxon>
        <taxon>Flavobacteriales</taxon>
        <taxon>Flavobacteriaceae</taxon>
        <taxon>Poritiphilus</taxon>
    </lineage>
</organism>
<name>A0A6L9E909_9FLAO</name>
<dbReference type="PANTHER" id="PTHR43420">
    <property type="entry name" value="ACETYLTRANSFERASE"/>
    <property type="match status" value="1"/>
</dbReference>
<comment type="caution">
    <text evidence="4">The sequence shown here is derived from an EMBL/GenBank/DDBJ whole genome shotgun (WGS) entry which is preliminary data.</text>
</comment>
<accession>A0A6L9E909</accession>
<dbReference type="AlphaFoldDB" id="A0A6L9E909"/>
<proteinExistence type="predicted"/>
<dbReference type="InterPro" id="IPR050680">
    <property type="entry name" value="YpeA/RimI_acetyltransf"/>
</dbReference>
<protein>
    <submittedName>
        <fullName evidence="4">GNAT family N-acetyltransferase</fullName>
    </submittedName>
</protein>
<evidence type="ECO:0000259" key="3">
    <source>
        <dbReference type="PROSITE" id="PS51186"/>
    </source>
</evidence>
<feature type="domain" description="N-acetyltransferase" evidence="3">
    <location>
        <begin position="3"/>
        <end position="154"/>
    </location>
</feature>
<gene>
    <name evidence="4" type="ORF">GTQ38_04435</name>
</gene>
<dbReference type="Proteomes" id="UP000475249">
    <property type="component" value="Unassembled WGS sequence"/>
</dbReference>
<dbReference type="InterPro" id="IPR016181">
    <property type="entry name" value="Acyl_CoA_acyltransferase"/>
</dbReference>
<reference evidence="4 5" key="1">
    <citation type="submission" date="2020-01" db="EMBL/GenBank/DDBJ databases">
        <title>Bacteria diversity of Porities sp.</title>
        <authorList>
            <person name="Wang G."/>
        </authorList>
    </citation>
    <scope>NUCLEOTIDE SEQUENCE [LARGE SCALE GENOMIC DNA]</scope>
    <source>
        <strain evidence="4 5">R33</strain>
    </source>
</reference>
<evidence type="ECO:0000313" key="5">
    <source>
        <dbReference type="Proteomes" id="UP000475249"/>
    </source>
</evidence>
<dbReference type="CDD" id="cd04301">
    <property type="entry name" value="NAT_SF"/>
    <property type="match status" value="1"/>
</dbReference>
<dbReference type="InterPro" id="IPR000182">
    <property type="entry name" value="GNAT_dom"/>
</dbReference>
<evidence type="ECO:0000256" key="2">
    <source>
        <dbReference type="ARBA" id="ARBA00023315"/>
    </source>
</evidence>
<sequence length="154" mass="18051">MSVIYPPVYAHLWPDGGNYYLNKLYSIENLKSELKDPDSRYYFVEYNEETIGILKVVLNCSIPGGDNRPMVKLHRIYLSPEIQGKGLGKQLLNWIEEKFCKDPRTPLWLEVMDSQEKAIRFYENCGFIKAGTFSFDDLMMKAVYRGMFRMIKEV</sequence>
<keyword evidence="5" id="KW-1185">Reference proteome</keyword>
<dbReference type="Gene3D" id="3.40.630.30">
    <property type="match status" value="1"/>
</dbReference>
<dbReference type="EMBL" id="WXYO01000002">
    <property type="protein sequence ID" value="NAS11235.1"/>
    <property type="molecule type" value="Genomic_DNA"/>
</dbReference>
<dbReference type="GO" id="GO:0016747">
    <property type="term" value="F:acyltransferase activity, transferring groups other than amino-acyl groups"/>
    <property type="evidence" value="ECO:0007669"/>
    <property type="project" value="InterPro"/>
</dbReference>
<dbReference type="PROSITE" id="PS51186">
    <property type="entry name" value="GNAT"/>
    <property type="match status" value="1"/>
</dbReference>
<keyword evidence="2" id="KW-0012">Acyltransferase</keyword>
<evidence type="ECO:0000313" key="4">
    <source>
        <dbReference type="EMBL" id="NAS11235.1"/>
    </source>
</evidence>